<dbReference type="AlphaFoldDB" id="A0A1B1MGE7"/>
<proteinExistence type="predicted"/>
<dbReference type="Gene3D" id="3.40.630.30">
    <property type="match status" value="1"/>
</dbReference>
<sequence length="398" mass="44088">MSPPVTAGWQRFRYAWENGPGLPARLHAAADRLAVRCDVTLSRAAEGPSFAYVGLPRSEHHVLPFLEQQRSREFGGPDPVREVLGRRPWTAALREAAHSADMVFAGCGEGRLRALRATPGLLPDTHSATGPVLPFRLHLILPVEGGSAAMLRRVSGNERRQFTKQLAEHGWQWEPATGRDDFDYFYQRMHLPTMHGRHGEDTRSLSERMAREVLLRDGRLFFVTRQGERVAGLLCHGGQPGRPLTMRLLGVLDGAPEHYRTGVVKAVYYLCVDWACANSVPVIDMSGTEPFLSKGIVQFKRRFHPRVALPPGHHARRRLWPAALRDTAEVRAFLVANPFLALGEDGAPSAVYPYDRDRPARKDLRAGFAGLPEDRLLDLDELFARTAPAAVTAGAAGD</sequence>
<evidence type="ECO:0000313" key="1">
    <source>
        <dbReference type="EMBL" id="ANS67695.1"/>
    </source>
</evidence>
<name>A0A1B1MGE7_STRLN</name>
<dbReference type="SUPFAM" id="SSF55729">
    <property type="entry name" value="Acyl-CoA N-acyltransferases (Nat)"/>
    <property type="match status" value="1"/>
</dbReference>
<gene>
    <name evidence="1" type="ORF">SLINC_5471</name>
</gene>
<dbReference type="Proteomes" id="UP000092598">
    <property type="component" value="Chromosome"/>
</dbReference>
<dbReference type="OrthoDB" id="3400076at2"/>
<dbReference type="InterPro" id="IPR016181">
    <property type="entry name" value="Acyl_CoA_acyltransferase"/>
</dbReference>
<protein>
    <submittedName>
        <fullName evidence="1">Uncharacterized protein</fullName>
    </submittedName>
</protein>
<reference evidence="1 2" key="1">
    <citation type="submission" date="2016-07" db="EMBL/GenBank/DDBJ databases">
        <title>Enhancement of antibiotic productionsby engineered nitrateutilization in actinobacteria.</title>
        <authorList>
            <person name="Meng S.C."/>
        </authorList>
    </citation>
    <scope>NUCLEOTIDE SEQUENCE [LARGE SCALE GENOMIC DNA]</scope>
    <source>
        <strain evidence="1 2">NRRL 2936</strain>
    </source>
</reference>
<dbReference type="KEGG" id="sls:SLINC_5471"/>
<keyword evidence="2" id="KW-1185">Reference proteome</keyword>
<dbReference type="RefSeq" id="WP_067438933.1">
    <property type="nucleotide sequence ID" value="NZ_CP016438.1"/>
</dbReference>
<dbReference type="EMBL" id="CP016438">
    <property type="protein sequence ID" value="ANS67695.1"/>
    <property type="molecule type" value="Genomic_DNA"/>
</dbReference>
<accession>A0A1B1MGE7</accession>
<evidence type="ECO:0000313" key="2">
    <source>
        <dbReference type="Proteomes" id="UP000092598"/>
    </source>
</evidence>
<dbReference type="STRING" id="1915.SLINC_5471"/>
<organism evidence="1 2">
    <name type="scientific">Streptomyces lincolnensis</name>
    <dbReference type="NCBI Taxonomy" id="1915"/>
    <lineage>
        <taxon>Bacteria</taxon>
        <taxon>Bacillati</taxon>
        <taxon>Actinomycetota</taxon>
        <taxon>Actinomycetes</taxon>
        <taxon>Kitasatosporales</taxon>
        <taxon>Streptomycetaceae</taxon>
        <taxon>Streptomyces</taxon>
    </lineage>
</organism>